<name>A0A1Y6D4L4_9GAMM</name>
<evidence type="ECO:0000313" key="2">
    <source>
        <dbReference type="EMBL" id="SMF97888.1"/>
    </source>
</evidence>
<dbReference type="RefSeq" id="WP_085216862.1">
    <property type="nucleotide sequence ID" value="NZ_FXAM01000006.1"/>
</dbReference>
<accession>A0A1Y6D4L4</accession>
<dbReference type="EMBL" id="FXAM01000006">
    <property type="protein sequence ID" value="SMF97860.1"/>
    <property type="molecule type" value="Genomic_DNA"/>
</dbReference>
<keyword evidence="3" id="KW-1185">Reference proteome</keyword>
<evidence type="ECO:0000313" key="1">
    <source>
        <dbReference type="EMBL" id="SMF97860.1"/>
    </source>
</evidence>
<evidence type="ECO:0000313" key="3">
    <source>
        <dbReference type="Proteomes" id="UP000192923"/>
    </source>
</evidence>
<dbReference type="AlphaFoldDB" id="A0A1Y6D4L4"/>
<dbReference type="Proteomes" id="UP000192923">
    <property type="component" value="Unassembled WGS sequence"/>
</dbReference>
<protein>
    <submittedName>
        <fullName evidence="2">Uncharacterized protein</fullName>
    </submittedName>
</protein>
<sequence length="79" mass="8917">MAITRKPKVKPEAVDVDALIHKGGSVAGETGRKKEITPIILRVPSDIIERVDLAVKNRRVKTPRHTWLIEAILEKLDRE</sequence>
<gene>
    <name evidence="1" type="ORF">SAMN02949497_4839</name>
    <name evidence="2" type="ORF">SAMN02949497_4872</name>
</gene>
<dbReference type="EMBL" id="FXAM01000006">
    <property type="protein sequence ID" value="SMF97888.1"/>
    <property type="molecule type" value="Genomic_DNA"/>
</dbReference>
<organism evidence="2 3">
    <name type="scientific">Methylomagnum ishizawai</name>
    <dbReference type="NCBI Taxonomy" id="1760988"/>
    <lineage>
        <taxon>Bacteria</taxon>
        <taxon>Pseudomonadati</taxon>
        <taxon>Pseudomonadota</taxon>
        <taxon>Gammaproteobacteria</taxon>
        <taxon>Methylococcales</taxon>
        <taxon>Methylococcaceae</taxon>
        <taxon>Methylomagnum</taxon>
    </lineage>
</organism>
<reference evidence="2 3" key="1">
    <citation type="submission" date="2016-12" db="EMBL/GenBank/DDBJ databases">
        <authorList>
            <person name="Song W.-J."/>
            <person name="Kurnit D.M."/>
        </authorList>
    </citation>
    <scope>NUCLEOTIDE SEQUENCE [LARGE SCALE GENOMIC DNA]</scope>
    <source>
        <strain evidence="2 3">175</strain>
    </source>
</reference>
<dbReference type="OrthoDB" id="574119at2"/>
<proteinExistence type="predicted"/>